<evidence type="ECO:0008006" key="3">
    <source>
        <dbReference type="Google" id="ProtNLM"/>
    </source>
</evidence>
<evidence type="ECO:0000313" key="2">
    <source>
        <dbReference type="Proteomes" id="UP001317259"/>
    </source>
</evidence>
<organism evidence="1 2">
    <name type="scientific">Actinomadura luzonensis</name>
    <dbReference type="NCBI Taxonomy" id="2805427"/>
    <lineage>
        <taxon>Bacteria</taxon>
        <taxon>Bacillati</taxon>
        <taxon>Actinomycetota</taxon>
        <taxon>Actinomycetes</taxon>
        <taxon>Streptosporangiales</taxon>
        <taxon>Thermomonosporaceae</taxon>
        <taxon>Actinomadura</taxon>
    </lineage>
</organism>
<dbReference type="RefSeq" id="WP_242373550.1">
    <property type="nucleotide sequence ID" value="NZ_JAKRKC020000001.1"/>
</dbReference>
<dbReference type="Gene3D" id="2.160.20.80">
    <property type="entry name" value="E3 ubiquitin-protein ligase SopA"/>
    <property type="match status" value="1"/>
</dbReference>
<sequence length="240" mass="25910">MKARDELRLSGARIDGADYSGRRLAFVTVANGSRLTGCDFRGVHATDGCLGAGLRPSVYTGCVFDGATLRGPGLDPGRATFISCSFREASLIRLSFLDAEFVDCVFSGRIEGVTFSAEPWARDAELGRTVNRYEGNDFSAARMTDVDFRGGVDLDRQRLPQGHLVLRDAAARLDAAAREIAAWADPADRDEAESTLETLRFDVDGGQRDLFTDREFLVQGLSPGAAARLLAVLEDRAPGS</sequence>
<reference evidence="1 2" key="1">
    <citation type="submission" date="2022-04" db="EMBL/GenBank/DDBJ databases">
        <title>Genome draft of Actinomadura sp. ATCC 31491.</title>
        <authorList>
            <person name="Shi X."/>
            <person name="Du Y."/>
        </authorList>
    </citation>
    <scope>NUCLEOTIDE SEQUENCE [LARGE SCALE GENOMIC DNA]</scope>
    <source>
        <strain evidence="1 2">ATCC 31491</strain>
    </source>
</reference>
<accession>A0ABT0FYT5</accession>
<comment type="caution">
    <text evidence="1">The sequence shown here is derived from an EMBL/GenBank/DDBJ whole genome shotgun (WGS) entry which is preliminary data.</text>
</comment>
<name>A0ABT0FYT5_9ACTN</name>
<dbReference type="SUPFAM" id="SSF141571">
    <property type="entry name" value="Pentapeptide repeat-like"/>
    <property type="match status" value="1"/>
</dbReference>
<gene>
    <name evidence="1" type="ORF">MF672_027500</name>
</gene>
<dbReference type="Proteomes" id="UP001317259">
    <property type="component" value="Unassembled WGS sequence"/>
</dbReference>
<evidence type="ECO:0000313" key="1">
    <source>
        <dbReference type="EMBL" id="MCK2217508.1"/>
    </source>
</evidence>
<dbReference type="EMBL" id="JAKRKC020000001">
    <property type="protein sequence ID" value="MCK2217508.1"/>
    <property type="molecule type" value="Genomic_DNA"/>
</dbReference>
<keyword evidence="2" id="KW-1185">Reference proteome</keyword>
<protein>
    <recommendedName>
        <fullName evidence="3">Pentapeptide repeat-containing protein</fullName>
    </recommendedName>
</protein>
<proteinExistence type="predicted"/>